<evidence type="ECO:0008006" key="4">
    <source>
        <dbReference type="Google" id="ProtNLM"/>
    </source>
</evidence>
<evidence type="ECO:0000256" key="1">
    <source>
        <dbReference type="SAM" id="SignalP"/>
    </source>
</evidence>
<evidence type="ECO:0000313" key="3">
    <source>
        <dbReference type="Proteomes" id="UP000294829"/>
    </source>
</evidence>
<dbReference type="EMBL" id="SMYL01000001">
    <property type="protein sequence ID" value="TDK68638.1"/>
    <property type="molecule type" value="Genomic_DNA"/>
</dbReference>
<dbReference type="RefSeq" id="WP_133325474.1">
    <property type="nucleotide sequence ID" value="NZ_SMYL01000001.1"/>
</dbReference>
<feature type="chain" id="PRO_5020460591" description="CAP domain-containing protein" evidence="1">
    <location>
        <begin position="21"/>
        <end position="355"/>
    </location>
</feature>
<feature type="signal peptide" evidence="1">
    <location>
        <begin position="1"/>
        <end position="20"/>
    </location>
</feature>
<evidence type="ECO:0000313" key="2">
    <source>
        <dbReference type="EMBL" id="TDK68638.1"/>
    </source>
</evidence>
<organism evidence="2 3">
    <name type="scientific">Sapientia aquatica</name>
    <dbReference type="NCBI Taxonomy" id="1549640"/>
    <lineage>
        <taxon>Bacteria</taxon>
        <taxon>Pseudomonadati</taxon>
        <taxon>Pseudomonadota</taxon>
        <taxon>Betaproteobacteria</taxon>
        <taxon>Burkholderiales</taxon>
        <taxon>Oxalobacteraceae</taxon>
        <taxon>Sapientia</taxon>
    </lineage>
</organism>
<protein>
    <recommendedName>
        <fullName evidence="4">CAP domain-containing protein</fullName>
    </recommendedName>
</protein>
<reference evidence="2 3" key="1">
    <citation type="submission" date="2019-03" db="EMBL/GenBank/DDBJ databases">
        <title>Sapientia aquatica gen. nov., sp. nov., isolated from a crater lake.</title>
        <authorList>
            <person name="Felfoldi T."/>
            <person name="Szabo A."/>
            <person name="Toth E."/>
            <person name="Schumann P."/>
            <person name="Keki Z."/>
            <person name="Marialigeti K."/>
            <person name="Mathe I."/>
        </authorList>
    </citation>
    <scope>NUCLEOTIDE SEQUENCE [LARGE SCALE GENOMIC DNA]</scope>
    <source>
        <strain evidence="2 3">SA-152</strain>
    </source>
</reference>
<gene>
    <name evidence="2" type="ORF">E2I14_03615</name>
</gene>
<name>A0A4R5W6B6_9BURK</name>
<dbReference type="Proteomes" id="UP000294829">
    <property type="component" value="Unassembled WGS sequence"/>
</dbReference>
<keyword evidence="1" id="KW-0732">Signal</keyword>
<dbReference type="Gene3D" id="3.40.33.10">
    <property type="entry name" value="CAP"/>
    <property type="match status" value="1"/>
</dbReference>
<comment type="caution">
    <text evidence="2">The sequence shown here is derived from an EMBL/GenBank/DDBJ whole genome shotgun (WGS) entry which is preliminary data.</text>
</comment>
<dbReference type="AlphaFoldDB" id="A0A4R5W6B6"/>
<accession>A0A4R5W6B6</accession>
<keyword evidence="3" id="KW-1185">Reference proteome</keyword>
<dbReference type="InterPro" id="IPR035940">
    <property type="entry name" value="CAP_sf"/>
</dbReference>
<sequence length="355" mass="37270">MKKIAITGLIVTSIALVSCGGSVNTIPAGTVIPGSLQNYLNTPTYVTGTEELAAFNAINTFRFGMGLGYWQQNVLLDQTAAAHMAYSKANDPTFQQDLETSGATGFTGITPSARAIAQGYYYLTNTVTATNVPTASVGEFYAVGTGASAVSSMVNTIYHRGGLMAQGTVQMGLARDTAGAATANTHWWLNHGRLTSAQSVASNYFAQYPSDGAVSVPLSMSLETPSVYTSYTTAAQFAANTSSPVSVHTSASTNLTVTSFTVSVAGSSTPLPGKVWTMANDPNLNTNNYSTATLNLTTPPTPTPTIPAYEAYWVGTQPFLPNTTYTATFTGSTFLVTYGLTNTITKTWNFTTGSH</sequence>
<proteinExistence type="predicted"/>
<dbReference type="OrthoDB" id="8751307at2"/>
<dbReference type="PROSITE" id="PS51257">
    <property type="entry name" value="PROKAR_LIPOPROTEIN"/>
    <property type="match status" value="1"/>
</dbReference>